<dbReference type="PANTHER" id="PTHR46890">
    <property type="entry name" value="NON-LTR RETROLELEMENT REVERSE TRANSCRIPTASE-LIKE PROTEIN-RELATED"/>
    <property type="match status" value="1"/>
</dbReference>
<accession>A0A7J9IPG5</accession>
<dbReference type="Pfam" id="PF13456">
    <property type="entry name" value="RVT_3"/>
    <property type="match status" value="1"/>
</dbReference>
<comment type="caution">
    <text evidence="2">The sequence shown here is derived from an EMBL/GenBank/DDBJ whole genome shotgun (WGS) entry which is preliminary data.</text>
</comment>
<dbReference type="InterPro" id="IPR036397">
    <property type="entry name" value="RNaseH_sf"/>
</dbReference>
<dbReference type="InterPro" id="IPR044730">
    <property type="entry name" value="RNase_H-like_dom_plant"/>
</dbReference>
<dbReference type="GO" id="GO:0003676">
    <property type="term" value="F:nucleic acid binding"/>
    <property type="evidence" value="ECO:0007669"/>
    <property type="project" value="InterPro"/>
</dbReference>
<dbReference type="PANTHER" id="PTHR46890:SF49">
    <property type="entry name" value="RNA-DIRECTED DNA POLYMERASE"/>
    <property type="match status" value="1"/>
</dbReference>
<name>A0A7J9IPG5_9ROSI</name>
<dbReference type="Proteomes" id="UP000593575">
    <property type="component" value="Unassembled WGS sequence"/>
</dbReference>
<dbReference type="InterPro" id="IPR012337">
    <property type="entry name" value="RNaseH-like_sf"/>
</dbReference>
<reference evidence="2 3" key="1">
    <citation type="journal article" date="2019" name="Genome Biol. Evol.">
        <title>Insights into the evolution of the New World diploid cottons (Gossypium, subgenus Houzingenia) based on genome sequencing.</title>
        <authorList>
            <person name="Grover C.E."/>
            <person name="Arick M.A. 2nd"/>
            <person name="Thrash A."/>
            <person name="Conover J.L."/>
            <person name="Sanders W.S."/>
            <person name="Peterson D.G."/>
            <person name="Frelichowski J.E."/>
            <person name="Scheffler J.A."/>
            <person name="Scheffler B.E."/>
            <person name="Wendel J.F."/>
        </authorList>
    </citation>
    <scope>NUCLEOTIDE SEQUENCE [LARGE SCALE GENOMIC DNA]</scope>
    <source>
        <strain evidence="2">6</strain>
        <tissue evidence="2">Leaf</tissue>
    </source>
</reference>
<evidence type="ECO:0000313" key="3">
    <source>
        <dbReference type="Proteomes" id="UP000593575"/>
    </source>
</evidence>
<dbReference type="SUPFAM" id="SSF53098">
    <property type="entry name" value="Ribonuclease H-like"/>
    <property type="match status" value="1"/>
</dbReference>
<dbReference type="InterPro" id="IPR052343">
    <property type="entry name" value="Retrotransposon-Effector_Assoc"/>
</dbReference>
<dbReference type="AlphaFoldDB" id="A0A7J9IPG5"/>
<gene>
    <name evidence="2" type="ORF">Goarm_020691</name>
</gene>
<feature type="non-terminal residue" evidence="2">
    <location>
        <position position="585"/>
    </location>
</feature>
<dbReference type="EMBL" id="JABFAE010000002">
    <property type="protein sequence ID" value="MBA0824001.1"/>
    <property type="molecule type" value="Genomic_DNA"/>
</dbReference>
<sequence length="585" mass="67030">MSFLPGYLVEHLSHTTSDHCHILVDTTRKLRDDKSHRAKHFRFVASWCLEQSFKDEVKKNWVDSSISILAKLAKDPSDEVLAEIIEVQLALNLAADKENFLGNNVPKSTGEDRRWVSKAKEMLQIALKHFKNLYTTFETGANKRLLGLVKKRIINSMNEELLKPFTEEEIGHVVKMMAPLKSPGIDGFPVMFYQRYWHIVGPEISSIQNYCENPGGMNKCNVRVLYYEAQGAFIPRRHISDNVLISYEVLHSLKMKKKNRKGNFALKLDISKAYDHVEWDFLAGMMLRSVCSARGLIEDRLIWCIGSGEGVNIWNDPWLPDLESSRLSVQSINPCWTTVNQLIGVQSSTWNKEVVSRPIDRDQTKHIFNIPIASSKVQDMLVWRHEATGEYSVKTMDLSEYLDRSSREYLELQRPALWYRRNKMVHEGLKVSIQELSNFIRGYIQEISLGQVPISSSRTTVKKLWLPPNSGTIKLNFDASFKGDPKTSVVVVLAQNDKGQIMGVCTYLYEGVADGFIAEARASERALLFAIEMGFRRILLEGDSLLRRNQIRSKRWWMRTGLLSFVKVEKSLLSFEDGEGSLEYP</sequence>
<dbReference type="Gene3D" id="3.30.420.10">
    <property type="entry name" value="Ribonuclease H-like superfamily/Ribonuclease H"/>
    <property type="match status" value="1"/>
</dbReference>
<feature type="domain" description="RNase H type-1" evidence="1">
    <location>
        <begin position="476"/>
        <end position="556"/>
    </location>
</feature>
<organism evidence="2 3">
    <name type="scientific">Gossypium armourianum</name>
    <dbReference type="NCBI Taxonomy" id="34283"/>
    <lineage>
        <taxon>Eukaryota</taxon>
        <taxon>Viridiplantae</taxon>
        <taxon>Streptophyta</taxon>
        <taxon>Embryophyta</taxon>
        <taxon>Tracheophyta</taxon>
        <taxon>Spermatophyta</taxon>
        <taxon>Magnoliopsida</taxon>
        <taxon>eudicotyledons</taxon>
        <taxon>Gunneridae</taxon>
        <taxon>Pentapetalae</taxon>
        <taxon>rosids</taxon>
        <taxon>malvids</taxon>
        <taxon>Malvales</taxon>
        <taxon>Malvaceae</taxon>
        <taxon>Malvoideae</taxon>
        <taxon>Gossypium</taxon>
    </lineage>
</organism>
<proteinExistence type="predicted"/>
<evidence type="ECO:0000259" key="1">
    <source>
        <dbReference type="Pfam" id="PF13456"/>
    </source>
</evidence>
<evidence type="ECO:0000313" key="2">
    <source>
        <dbReference type="EMBL" id="MBA0824001.1"/>
    </source>
</evidence>
<keyword evidence="3" id="KW-1185">Reference proteome</keyword>
<protein>
    <recommendedName>
        <fullName evidence="1">RNase H type-1 domain-containing protein</fullName>
    </recommendedName>
</protein>
<dbReference type="CDD" id="cd06222">
    <property type="entry name" value="RNase_H_like"/>
    <property type="match status" value="1"/>
</dbReference>
<dbReference type="GO" id="GO:0004523">
    <property type="term" value="F:RNA-DNA hybrid ribonuclease activity"/>
    <property type="evidence" value="ECO:0007669"/>
    <property type="project" value="InterPro"/>
</dbReference>
<dbReference type="InterPro" id="IPR002156">
    <property type="entry name" value="RNaseH_domain"/>
</dbReference>